<evidence type="ECO:0000259" key="1">
    <source>
        <dbReference type="Pfam" id="PF02541"/>
    </source>
</evidence>
<dbReference type="Gene3D" id="3.30.420.40">
    <property type="match status" value="1"/>
</dbReference>
<accession>A0A0H0XYD6</accession>
<dbReference type="Proteomes" id="UP000053455">
    <property type="component" value="Unassembled WGS sequence"/>
</dbReference>
<dbReference type="PATRIC" id="fig|874156.12.peg.1224"/>
<gene>
    <name evidence="2" type="ORF">AAV99_05905</name>
</gene>
<evidence type="ECO:0000313" key="3">
    <source>
        <dbReference type="Proteomes" id="UP000053455"/>
    </source>
</evidence>
<dbReference type="Gene3D" id="3.30.420.150">
    <property type="entry name" value="Exopolyphosphatase. Domain 2"/>
    <property type="match status" value="1"/>
</dbReference>
<comment type="caution">
    <text evidence="2">The sequence shown here is derived from an EMBL/GenBank/DDBJ whole genome shotgun (WGS) entry which is preliminary data.</text>
</comment>
<dbReference type="InterPro" id="IPR050273">
    <property type="entry name" value="GppA/Ppx_hydrolase"/>
</dbReference>
<dbReference type="Gene3D" id="1.10.3210.10">
    <property type="entry name" value="Hypothetical protein af1432"/>
    <property type="match status" value="1"/>
</dbReference>
<dbReference type="CDD" id="cd24052">
    <property type="entry name" value="ASKHA_NBD_HpPPX-GppA-like"/>
    <property type="match status" value="1"/>
</dbReference>
<keyword evidence="3" id="KW-1185">Reference proteome</keyword>
<dbReference type="SUPFAM" id="SSF53067">
    <property type="entry name" value="Actin-like ATPase domain"/>
    <property type="match status" value="2"/>
</dbReference>
<dbReference type="STRING" id="874156.GCA_001021555_00091"/>
<proteinExistence type="predicted"/>
<protein>
    <recommendedName>
        <fullName evidence="1">Ppx/GppA phosphatase N-terminal domain-containing protein</fullName>
    </recommendedName>
</protein>
<dbReference type="InterPro" id="IPR043129">
    <property type="entry name" value="ATPase_NBD"/>
</dbReference>
<organism evidence="2 3">
    <name type="scientific">Aurantiacibacter marinus</name>
    <dbReference type="NCBI Taxonomy" id="874156"/>
    <lineage>
        <taxon>Bacteria</taxon>
        <taxon>Pseudomonadati</taxon>
        <taxon>Pseudomonadota</taxon>
        <taxon>Alphaproteobacteria</taxon>
        <taxon>Sphingomonadales</taxon>
        <taxon>Erythrobacteraceae</taxon>
        <taxon>Aurantiacibacter</taxon>
    </lineage>
</organism>
<sequence length="486" mass="52431">MEGPDRAVIDIGSNTVRLVVYSGPPRAPNVWLNEKVTARLGRDLAATGEIPPEAEEMALDGLKRFAAIVDDLGVKDVAVVATAAARDASNGRKFIAKVRELKLQPRVLSGIEEATSSAFGVIGAFPGAKGVVADLGGGSLELIAIEDGQCHDGISLPLGTLRLPALRDAGAAGFREAVKAELAKAGWAKEQGGPLYLVGGTWRALASFAMHQDDYPLTDPQAFCLTRDEAEKTVRQLADSDPQELTSISGISSSRASGLPDAAAMLHVMLDELKPDALVISAWGIREGLLFERLTDIARDQDPLLSAITHFTTPRGADIMNATLIAAWTAEAIDERNRGSERIRLAATMLTQAAARIEPNMRLSHATDWALEKRWVGLDHTGRAMMAQCLRASSGQPKLVDEYLRMATEKQLRRASAWGLANRLCRKIGAGTRISLRSSALRREADTLVLRFDESRSYMMADTVERELAALADWLGLEYEMVVGGL</sequence>
<dbReference type="GO" id="GO:0016462">
    <property type="term" value="F:pyrophosphatase activity"/>
    <property type="evidence" value="ECO:0007669"/>
    <property type="project" value="TreeGrafter"/>
</dbReference>
<evidence type="ECO:0000313" key="2">
    <source>
        <dbReference type="EMBL" id="KLI65290.1"/>
    </source>
</evidence>
<dbReference type="InterPro" id="IPR003695">
    <property type="entry name" value="Ppx_GppA_N"/>
</dbReference>
<reference evidence="2 3" key="1">
    <citation type="submission" date="2015-04" db="EMBL/GenBank/DDBJ databases">
        <title>The draft genome sequence of Erythrobacter marinus HWDM-33.</title>
        <authorList>
            <person name="Zhuang L."/>
            <person name="Liu Y."/>
            <person name="Shao Z."/>
        </authorList>
    </citation>
    <scope>NUCLEOTIDE SEQUENCE [LARGE SCALE GENOMIC DNA]</scope>
    <source>
        <strain evidence="2 3">HWDM-33</strain>
    </source>
</reference>
<dbReference type="PANTHER" id="PTHR30005">
    <property type="entry name" value="EXOPOLYPHOSPHATASE"/>
    <property type="match status" value="1"/>
</dbReference>
<dbReference type="AlphaFoldDB" id="A0A0H0XYD6"/>
<dbReference type="Pfam" id="PF02541">
    <property type="entry name" value="Ppx-GppA"/>
    <property type="match status" value="1"/>
</dbReference>
<name>A0A0H0XYD6_9SPHN</name>
<feature type="domain" description="Ppx/GppA phosphatase N-terminal" evidence="1">
    <location>
        <begin position="29"/>
        <end position="294"/>
    </location>
</feature>
<dbReference type="PANTHER" id="PTHR30005:SF0">
    <property type="entry name" value="RETROGRADE REGULATION PROTEIN 2"/>
    <property type="match status" value="1"/>
</dbReference>
<dbReference type="EMBL" id="LBHU01000001">
    <property type="protein sequence ID" value="KLI65290.1"/>
    <property type="molecule type" value="Genomic_DNA"/>
</dbReference>